<evidence type="ECO:0008006" key="2">
    <source>
        <dbReference type="Google" id="ProtNLM"/>
    </source>
</evidence>
<name>A0A160TQ11_9ZZZZ</name>
<accession>A0A160TQ11</accession>
<dbReference type="InterPro" id="IPR024507">
    <property type="entry name" value="AtzH-like"/>
</dbReference>
<gene>
    <name evidence="1" type="ORF">MGWOODY_XGa193</name>
</gene>
<sequence>MTEDLEVNRPEVVDEITLLFEAYEAALVDKNIEVLDNTFWDSEHTIRYAMHENGYGFDEIHQHRMSRKKGPGIKEERRRLEILTLGDRFATVNLEFKIRGTEDVGRQTQTWVKFSTTGWKVVTAHVSTMEKHPRW</sequence>
<evidence type="ECO:0000313" key="1">
    <source>
        <dbReference type="EMBL" id="CUS51036.1"/>
    </source>
</evidence>
<dbReference type="AlphaFoldDB" id="A0A160TQ11"/>
<reference evidence="1" key="1">
    <citation type="submission" date="2015-10" db="EMBL/GenBank/DDBJ databases">
        <authorList>
            <person name="Gilbert D.G."/>
        </authorList>
    </citation>
    <scope>NUCLEOTIDE SEQUENCE</scope>
</reference>
<dbReference type="Pfam" id="PF11533">
    <property type="entry name" value="AtzH-like"/>
    <property type="match status" value="1"/>
</dbReference>
<proteinExistence type="predicted"/>
<protein>
    <recommendedName>
        <fullName evidence="2">DUF4440 domain-containing protein</fullName>
    </recommendedName>
</protein>
<dbReference type="EMBL" id="CZRL01000052">
    <property type="protein sequence ID" value="CUS51036.1"/>
    <property type="molecule type" value="Genomic_DNA"/>
</dbReference>
<dbReference type="InterPro" id="IPR032710">
    <property type="entry name" value="NTF2-like_dom_sf"/>
</dbReference>
<dbReference type="SUPFAM" id="SSF54427">
    <property type="entry name" value="NTF2-like"/>
    <property type="match status" value="1"/>
</dbReference>
<dbReference type="Gene3D" id="3.10.450.50">
    <property type="match status" value="1"/>
</dbReference>
<organism evidence="1">
    <name type="scientific">hydrothermal vent metagenome</name>
    <dbReference type="NCBI Taxonomy" id="652676"/>
    <lineage>
        <taxon>unclassified sequences</taxon>
        <taxon>metagenomes</taxon>
        <taxon>ecological metagenomes</taxon>
    </lineage>
</organism>